<gene>
    <name evidence="2" type="ORF">PPRIM_AZ9-3.1.T1110060</name>
</gene>
<keyword evidence="3" id="KW-1185">Reference proteome</keyword>
<evidence type="ECO:0000256" key="1">
    <source>
        <dbReference type="SAM" id="MobiDB-lite"/>
    </source>
</evidence>
<feature type="region of interest" description="Disordered" evidence="1">
    <location>
        <begin position="186"/>
        <end position="205"/>
    </location>
</feature>
<sequence length="247" mass="29817">MRIKKSFIIAMLIQIQQQQFLTFKYYTYLQIKFDQNDVAFFNIQLYGYEAQQQKSLDNLQVQPIQFGTKINLKNQKKDTKDRHQQEINKFSQQEKQDLEDAVKNSLISYQTKEMNNKQIIESIKYAEYFQQQQEYEFQDLGIEIEKEDNDLQKYQYEQKKQPQLMSENLGYTDNKNVTNFGFKRNTQEKKGYQQQQQQQQQNNVDPIKLHLMTKYKAEDINEAFMKMHQLLEETGGVKRFLENVMFN</sequence>
<comment type="caution">
    <text evidence="2">The sequence shown here is derived from an EMBL/GenBank/DDBJ whole genome shotgun (WGS) entry which is preliminary data.</text>
</comment>
<protein>
    <submittedName>
        <fullName evidence="2">Uncharacterized protein</fullName>
    </submittedName>
</protein>
<proteinExistence type="predicted"/>
<organism evidence="2 3">
    <name type="scientific">Paramecium primaurelia</name>
    <dbReference type="NCBI Taxonomy" id="5886"/>
    <lineage>
        <taxon>Eukaryota</taxon>
        <taxon>Sar</taxon>
        <taxon>Alveolata</taxon>
        <taxon>Ciliophora</taxon>
        <taxon>Intramacronucleata</taxon>
        <taxon>Oligohymenophorea</taxon>
        <taxon>Peniculida</taxon>
        <taxon>Parameciidae</taxon>
        <taxon>Paramecium</taxon>
    </lineage>
</organism>
<dbReference type="OMA" id="ENFGYTD"/>
<dbReference type="EMBL" id="CAJJDM010000114">
    <property type="protein sequence ID" value="CAD8099965.1"/>
    <property type="molecule type" value="Genomic_DNA"/>
</dbReference>
<dbReference type="Proteomes" id="UP000688137">
    <property type="component" value="Unassembled WGS sequence"/>
</dbReference>
<name>A0A8S1PAA0_PARPR</name>
<dbReference type="AlphaFoldDB" id="A0A8S1PAA0"/>
<accession>A0A8S1PAA0</accession>
<reference evidence="2" key="1">
    <citation type="submission" date="2021-01" db="EMBL/GenBank/DDBJ databases">
        <authorList>
            <consortium name="Genoscope - CEA"/>
            <person name="William W."/>
        </authorList>
    </citation>
    <scope>NUCLEOTIDE SEQUENCE</scope>
</reference>
<evidence type="ECO:0000313" key="3">
    <source>
        <dbReference type="Proteomes" id="UP000688137"/>
    </source>
</evidence>
<evidence type="ECO:0000313" key="2">
    <source>
        <dbReference type="EMBL" id="CAD8099965.1"/>
    </source>
</evidence>